<proteinExistence type="predicted"/>
<sequence>MDARGESSIGVRCCSVPREVDLSESEDLIHDLWSCFPEMDASGNSGWRAFQYTDMRTWYARSHRKEL</sequence>
<reference evidence="2" key="2">
    <citation type="submission" date="2015-01" db="EMBL/GenBank/DDBJ databases">
        <title>Evolutionary Origins and Diversification of the Mycorrhizal Mutualists.</title>
        <authorList>
            <consortium name="DOE Joint Genome Institute"/>
            <consortium name="Mycorrhizal Genomics Consortium"/>
            <person name="Kohler A."/>
            <person name="Kuo A."/>
            <person name="Nagy L.G."/>
            <person name="Floudas D."/>
            <person name="Copeland A."/>
            <person name="Barry K.W."/>
            <person name="Cichocki N."/>
            <person name="Veneault-Fourrey C."/>
            <person name="LaButti K."/>
            <person name="Lindquist E.A."/>
            <person name="Lipzen A."/>
            <person name="Lundell T."/>
            <person name="Morin E."/>
            <person name="Murat C."/>
            <person name="Riley R."/>
            <person name="Ohm R."/>
            <person name="Sun H."/>
            <person name="Tunlid A."/>
            <person name="Henrissat B."/>
            <person name="Grigoriev I.V."/>
            <person name="Hibbett D.S."/>
            <person name="Martin F."/>
        </authorList>
    </citation>
    <scope>NUCLEOTIDE SEQUENCE [LARGE SCALE GENOMIC DNA]</scope>
    <source>
        <strain evidence="2">Marx 270</strain>
    </source>
</reference>
<dbReference type="AlphaFoldDB" id="A0A0C3NWD7"/>
<evidence type="ECO:0000313" key="2">
    <source>
        <dbReference type="Proteomes" id="UP000054217"/>
    </source>
</evidence>
<protein>
    <submittedName>
        <fullName evidence="1">Uncharacterized protein</fullName>
    </submittedName>
</protein>
<keyword evidence="2" id="KW-1185">Reference proteome</keyword>
<dbReference type="OrthoDB" id="10594045at2759"/>
<gene>
    <name evidence="1" type="ORF">M404DRAFT_1000178</name>
</gene>
<name>A0A0C3NWD7_PISTI</name>
<dbReference type="HOGENOM" id="CLU_2813433_0_0_1"/>
<dbReference type="InParanoid" id="A0A0C3NWD7"/>
<dbReference type="EMBL" id="KN831968">
    <property type="protein sequence ID" value="KIO05170.1"/>
    <property type="molecule type" value="Genomic_DNA"/>
</dbReference>
<accession>A0A0C3NWD7</accession>
<evidence type="ECO:0000313" key="1">
    <source>
        <dbReference type="EMBL" id="KIO05170.1"/>
    </source>
</evidence>
<organism evidence="1 2">
    <name type="scientific">Pisolithus tinctorius Marx 270</name>
    <dbReference type="NCBI Taxonomy" id="870435"/>
    <lineage>
        <taxon>Eukaryota</taxon>
        <taxon>Fungi</taxon>
        <taxon>Dikarya</taxon>
        <taxon>Basidiomycota</taxon>
        <taxon>Agaricomycotina</taxon>
        <taxon>Agaricomycetes</taxon>
        <taxon>Agaricomycetidae</taxon>
        <taxon>Boletales</taxon>
        <taxon>Sclerodermatineae</taxon>
        <taxon>Pisolithaceae</taxon>
        <taxon>Pisolithus</taxon>
    </lineage>
</organism>
<dbReference type="Proteomes" id="UP000054217">
    <property type="component" value="Unassembled WGS sequence"/>
</dbReference>
<reference evidence="1 2" key="1">
    <citation type="submission" date="2014-04" db="EMBL/GenBank/DDBJ databases">
        <authorList>
            <consortium name="DOE Joint Genome Institute"/>
            <person name="Kuo A."/>
            <person name="Kohler A."/>
            <person name="Costa M.D."/>
            <person name="Nagy L.G."/>
            <person name="Floudas D."/>
            <person name="Copeland A."/>
            <person name="Barry K.W."/>
            <person name="Cichocki N."/>
            <person name="Veneault-Fourrey C."/>
            <person name="LaButti K."/>
            <person name="Lindquist E.A."/>
            <person name="Lipzen A."/>
            <person name="Lundell T."/>
            <person name="Morin E."/>
            <person name="Murat C."/>
            <person name="Sun H."/>
            <person name="Tunlid A."/>
            <person name="Henrissat B."/>
            <person name="Grigoriev I.V."/>
            <person name="Hibbett D.S."/>
            <person name="Martin F."/>
            <person name="Nordberg H.P."/>
            <person name="Cantor M.N."/>
            <person name="Hua S.X."/>
        </authorList>
    </citation>
    <scope>NUCLEOTIDE SEQUENCE [LARGE SCALE GENOMIC DNA]</scope>
    <source>
        <strain evidence="1 2">Marx 270</strain>
    </source>
</reference>